<dbReference type="InterPro" id="IPR011032">
    <property type="entry name" value="GroES-like_sf"/>
</dbReference>
<keyword evidence="4" id="KW-0521">NADP</keyword>
<dbReference type="SUPFAM" id="SSF51735">
    <property type="entry name" value="NAD(P)-binding Rossmann-fold domains"/>
    <property type="match status" value="1"/>
</dbReference>
<evidence type="ECO:0000256" key="1">
    <source>
        <dbReference type="ARBA" id="ARBA00004496"/>
    </source>
</evidence>
<dbReference type="InterPro" id="IPR013154">
    <property type="entry name" value="ADH-like_N"/>
</dbReference>
<dbReference type="PANTHER" id="PTHR44154">
    <property type="entry name" value="QUINONE OXIDOREDUCTASE"/>
    <property type="match status" value="1"/>
</dbReference>
<dbReference type="EMBL" id="BNJK01000002">
    <property type="protein sequence ID" value="GHP00247.1"/>
    <property type="molecule type" value="Genomic_DNA"/>
</dbReference>
<dbReference type="CDD" id="cd05289">
    <property type="entry name" value="MDR_like_2"/>
    <property type="match status" value="1"/>
</dbReference>
<dbReference type="Gene3D" id="3.90.180.10">
    <property type="entry name" value="Medium-chain alcohol dehydrogenases, catalytic domain"/>
    <property type="match status" value="1"/>
</dbReference>
<organism evidence="7 8">
    <name type="scientific">Reticulibacter mediterranei</name>
    <dbReference type="NCBI Taxonomy" id="2778369"/>
    <lineage>
        <taxon>Bacteria</taxon>
        <taxon>Bacillati</taxon>
        <taxon>Chloroflexota</taxon>
        <taxon>Ktedonobacteria</taxon>
        <taxon>Ktedonobacterales</taxon>
        <taxon>Reticulibacteraceae</taxon>
        <taxon>Reticulibacter</taxon>
    </lineage>
</organism>
<comment type="subcellular location">
    <subcellularLocation>
        <location evidence="1">Cytoplasm</location>
    </subcellularLocation>
</comment>
<evidence type="ECO:0000259" key="6">
    <source>
        <dbReference type="SMART" id="SM00829"/>
    </source>
</evidence>
<evidence type="ECO:0000313" key="8">
    <source>
        <dbReference type="Proteomes" id="UP000597444"/>
    </source>
</evidence>
<sequence>MLDDLMRIIRFYTYGGPEQLVLEHVPHPEPAAGEVLVRVYAAGVNPIDWKIRKGFFKDVRPVPLPFTPGSELAGTVEQLGPGVTGFTVGQAVYGRGAMGAYADYAVVAAEGLASIPHHLSFDQAASVPVGASTAWLALFGLADLHAGQRVLIHGAAGGVGNYAVQLARRIGAHVIGTASSKNLEFVRTLGAETVIDYATTPLEQVVHKIDVVVDPLGGEIQDRSWPLLKPGGILVAVGHPSAKEMAAKYGVRTASTVLAQRVSSGHLTEPLREISTLIESGFLLPQVGKVFPLEEAAQAQALSETGHGRGRIVLHIANEKRRNEA</sequence>
<dbReference type="PROSITE" id="PS01162">
    <property type="entry name" value="QOR_ZETA_CRYSTAL"/>
    <property type="match status" value="1"/>
</dbReference>
<keyword evidence="5" id="KW-0694">RNA-binding</keyword>
<comment type="caution">
    <text evidence="7">The sequence shown here is derived from an EMBL/GenBank/DDBJ whole genome shotgun (WGS) entry which is preliminary data.</text>
</comment>
<dbReference type="InterPro" id="IPR020843">
    <property type="entry name" value="ER"/>
</dbReference>
<proteinExistence type="predicted"/>
<dbReference type="InterPro" id="IPR002364">
    <property type="entry name" value="Quin_OxRdtase/zeta-crystal_CS"/>
</dbReference>
<dbReference type="SMART" id="SM00829">
    <property type="entry name" value="PKS_ER"/>
    <property type="match status" value="1"/>
</dbReference>
<gene>
    <name evidence="7" type="ORF">KSF_102940</name>
</gene>
<name>A0A8J3J282_9CHLR</name>
<evidence type="ECO:0000256" key="4">
    <source>
        <dbReference type="ARBA" id="ARBA00022857"/>
    </source>
</evidence>
<dbReference type="AlphaFoldDB" id="A0A8J3J282"/>
<evidence type="ECO:0000256" key="3">
    <source>
        <dbReference type="ARBA" id="ARBA00022490"/>
    </source>
</evidence>
<dbReference type="Proteomes" id="UP000597444">
    <property type="component" value="Unassembled WGS sequence"/>
</dbReference>
<dbReference type="GO" id="GO:0003723">
    <property type="term" value="F:RNA binding"/>
    <property type="evidence" value="ECO:0007669"/>
    <property type="project" value="UniProtKB-KW"/>
</dbReference>
<dbReference type="GO" id="GO:0016491">
    <property type="term" value="F:oxidoreductase activity"/>
    <property type="evidence" value="ECO:0007669"/>
    <property type="project" value="InterPro"/>
</dbReference>
<accession>A0A8J3J282</accession>
<dbReference type="GO" id="GO:0005737">
    <property type="term" value="C:cytoplasm"/>
    <property type="evidence" value="ECO:0007669"/>
    <property type="project" value="UniProtKB-SubCell"/>
</dbReference>
<keyword evidence="8" id="KW-1185">Reference proteome</keyword>
<dbReference type="RefSeq" id="WP_220210803.1">
    <property type="nucleotide sequence ID" value="NZ_BNJK01000002.1"/>
</dbReference>
<evidence type="ECO:0000256" key="5">
    <source>
        <dbReference type="ARBA" id="ARBA00022884"/>
    </source>
</evidence>
<evidence type="ECO:0000313" key="7">
    <source>
        <dbReference type="EMBL" id="GHP00247.1"/>
    </source>
</evidence>
<dbReference type="GO" id="GO:0008270">
    <property type="term" value="F:zinc ion binding"/>
    <property type="evidence" value="ECO:0007669"/>
    <property type="project" value="InterPro"/>
</dbReference>
<evidence type="ECO:0000256" key="2">
    <source>
        <dbReference type="ARBA" id="ARBA00011881"/>
    </source>
</evidence>
<dbReference type="InterPro" id="IPR036291">
    <property type="entry name" value="NAD(P)-bd_dom_sf"/>
</dbReference>
<feature type="domain" description="Enoyl reductase (ER)" evidence="6">
    <location>
        <begin position="15"/>
        <end position="314"/>
    </location>
</feature>
<dbReference type="PANTHER" id="PTHR44154:SF1">
    <property type="entry name" value="QUINONE OXIDOREDUCTASE"/>
    <property type="match status" value="1"/>
</dbReference>
<reference evidence="7" key="1">
    <citation type="submission" date="2020-10" db="EMBL/GenBank/DDBJ databases">
        <title>Taxonomic study of unclassified bacteria belonging to the class Ktedonobacteria.</title>
        <authorList>
            <person name="Yabe S."/>
            <person name="Wang C.M."/>
            <person name="Zheng Y."/>
            <person name="Sakai Y."/>
            <person name="Cavaletti L."/>
            <person name="Monciardini P."/>
            <person name="Donadio S."/>
        </authorList>
    </citation>
    <scope>NUCLEOTIDE SEQUENCE</scope>
    <source>
        <strain evidence="7">ID150040</strain>
    </source>
</reference>
<dbReference type="Pfam" id="PF13602">
    <property type="entry name" value="ADH_zinc_N_2"/>
    <property type="match status" value="1"/>
</dbReference>
<dbReference type="Pfam" id="PF08240">
    <property type="entry name" value="ADH_N"/>
    <property type="match status" value="1"/>
</dbReference>
<comment type="subunit">
    <text evidence="2">Homotetramer.</text>
</comment>
<protein>
    <submittedName>
        <fullName evidence="7">NADPH:quinone reductase</fullName>
    </submittedName>
</protein>
<dbReference type="SUPFAM" id="SSF50129">
    <property type="entry name" value="GroES-like"/>
    <property type="match status" value="1"/>
</dbReference>
<dbReference type="InterPro" id="IPR051603">
    <property type="entry name" value="Zinc-ADH_QOR/CCCR"/>
</dbReference>
<keyword evidence="3" id="KW-0963">Cytoplasm</keyword>
<dbReference type="Gene3D" id="3.40.50.720">
    <property type="entry name" value="NAD(P)-binding Rossmann-like Domain"/>
    <property type="match status" value="1"/>
</dbReference>